<sequence length="238" mass="26281">MTENFFFVILVIEYYFITKGIESMKKTVIYTSLFAALFLAACQSNTNQGTSGNTSSSSEQRSSQVSDSSTKASTSSSSQTKSSSEASTQSDIKVSAARAIELFQDKYPDTAITSLELDSDWGSYFYKIEGVDDQKEYEARIDAQNEKMETENPETLDRDEQNGQKKKEDGLDVDKLITIEEAAKIAVDKVGSGTATDWDLDKDLGTTYWEVKVKDGNQSTSVKINSQTGEVLSTEQDD</sequence>
<keyword evidence="1" id="KW-0449">Lipoprotein</keyword>
<dbReference type="EMBL" id="MVGJ01000020">
    <property type="protein sequence ID" value="OOL83294.1"/>
    <property type="molecule type" value="Genomic_DNA"/>
</dbReference>
<accession>A0A1S8ISA6</accession>
<dbReference type="Gene3D" id="3.10.450.40">
    <property type="match status" value="2"/>
</dbReference>
<reference evidence="1 2" key="1">
    <citation type="submission" date="2017-02" db="EMBL/GenBank/DDBJ databases">
        <title>Clonality and virulence of isolates of VRE in Hematopoietic Stem Cell Transplanted (HSCT) patients.</title>
        <authorList>
            <person name="Marchi A.P."/>
            <person name="Martins R.C."/>
            <person name="Marie S.K."/>
            <person name="Levin A.S."/>
            <person name="Costa S.F."/>
        </authorList>
    </citation>
    <scope>NUCLEOTIDE SEQUENCE [LARGE SCALE GENOMIC DNA]</scope>
    <source>
        <strain evidence="1 2">LIM1759</strain>
    </source>
</reference>
<protein>
    <submittedName>
        <fullName evidence="1">Lipoprotein</fullName>
    </submittedName>
</protein>
<comment type="caution">
    <text evidence="1">The sequence shown here is derived from an EMBL/GenBank/DDBJ whole genome shotgun (WGS) entry which is preliminary data.</text>
</comment>
<dbReference type="InterPro" id="IPR025711">
    <property type="entry name" value="PepSY"/>
</dbReference>
<evidence type="ECO:0000313" key="1">
    <source>
        <dbReference type="EMBL" id="OOL83294.1"/>
    </source>
</evidence>
<dbReference type="Proteomes" id="UP000191171">
    <property type="component" value="Unassembled WGS sequence"/>
</dbReference>
<evidence type="ECO:0000313" key="2">
    <source>
        <dbReference type="Proteomes" id="UP000191171"/>
    </source>
</evidence>
<organism evidence="1 2">
    <name type="scientific">Enterococcus faecium</name>
    <name type="common">Streptococcus faecium</name>
    <dbReference type="NCBI Taxonomy" id="1352"/>
    <lineage>
        <taxon>Bacteria</taxon>
        <taxon>Bacillati</taxon>
        <taxon>Bacillota</taxon>
        <taxon>Bacilli</taxon>
        <taxon>Lactobacillales</taxon>
        <taxon>Enterococcaceae</taxon>
        <taxon>Enterococcus</taxon>
    </lineage>
</organism>
<proteinExistence type="predicted"/>
<gene>
    <name evidence="1" type="ORF">B1P95_04750</name>
</gene>
<dbReference type="AlphaFoldDB" id="A0A1S8ISA6"/>
<name>A0A1S8ISA6_ENTFC</name>
<dbReference type="Pfam" id="PF03413">
    <property type="entry name" value="PepSY"/>
    <property type="match status" value="2"/>
</dbReference>